<name>A0ABY0PFD7_CHRJE</name>
<proteinExistence type="predicted"/>
<reference evidence="1 2" key="1">
    <citation type="submission" date="2016-10" db="EMBL/GenBank/DDBJ databases">
        <authorList>
            <person name="Varghese N."/>
            <person name="Submissions S."/>
        </authorList>
    </citation>
    <scope>NUCLEOTIDE SEQUENCE [LARGE SCALE GENOMIC DNA]</scope>
    <source>
        <strain evidence="1 2">DSM 19299</strain>
    </source>
</reference>
<protein>
    <submittedName>
        <fullName evidence="1">Uncharacterized protein</fullName>
    </submittedName>
</protein>
<comment type="caution">
    <text evidence="1">The sequence shown here is derived from an EMBL/GenBank/DDBJ whole genome shotgun (WGS) entry which is preliminary data.</text>
</comment>
<dbReference type="Proteomes" id="UP000199426">
    <property type="component" value="Unassembled WGS sequence"/>
</dbReference>
<accession>A0ABY0PFD7</accession>
<evidence type="ECO:0000313" key="1">
    <source>
        <dbReference type="EMBL" id="SDI26519.1"/>
    </source>
</evidence>
<keyword evidence="2" id="KW-1185">Reference proteome</keyword>
<evidence type="ECO:0000313" key="2">
    <source>
        <dbReference type="Proteomes" id="UP000199426"/>
    </source>
</evidence>
<dbReference type="EMBL" id="FNEG01000001">
    <property type="protein sequence ID" value="SDI26519.1"/>
    <property type="molecule type" value="Genomic_DNA"/>
</dbReference>
<sequence length="282" mass="33565">MDKKAIQILLKTIKTSQNESLRDWFYWDSYMQYITKDDFEYAKDHFVMYEQENISHDEICRRIKTAVAKIEKQEVVNAFLFSLSTRQLEYRSFLSSYCIARSLAEHRFTASPEPNERICAICGLHTYEFEEPIEFNTINYFKYKDGPCFDNLIQVLFDVEQFSKLPAVTPNENDFRILSDLKIIMEAAEPNDRISQLKKKISKMIKSNDEERLGLLEIFGVIGILHDDEYFGYADEYATYPERKHRPIRNDDVGYPARWWEGKFGIDNEKWKYWFGKNGYKN</sequence>
<gene>
    <name evidence="1" type="ORF">SAMN05421542_0635</name>
</gene>
<dbReference type="RefSeq" id="WP_089733475.1">
    <property type="nucleotide sequence ID" value="NZ_FNEG01000001.1"/>
</dbReference>
<organism evidence="1 2">
    <name type="scientific">Chryseobacterium jejuense</name>
    <dbReference type="NCBI Taxonomy" id="445960"/>
    <lineage>
        <taxon>Bacteria</taxon>
        <taxon>Pseudomonadati</taxon>
        <taxon>Bacteroidota</taxon>
        <taxon>Flavobacteriia</taxon>
        <taxon>Flavobacteriales</taxon>
        <taxon>Weeksellaceae</taxon>
        <taxon>Chryseobacterium group</taxon>
        <taxon>Chryseobacterium</taxon>
    </lineage>
</organism>